<gene>
    <name evidence="1" type="ORF">ACFQ02_04330</name>
</gene>
<dbReference type="PANTHER" id="PTHR11102">
    <property type="entry name" value="SEL-1-LIKE PROTEIN"/>
    <property type="match status" value="1"/>
</dbReference>
<organism evidence="1 2">
    <name type="scientific">Seminibacterium arietis</name>
    <dbReference type="NCBI Taxonomy" id="1173502"/>
    <lineage>
        <taxon>Bacteria</taxon>
        <taxon>Pseudomonadati</taxon>
        <taxon>Pseudomonadota</taxon>
        <taxon>Gammaproteobacteria</taxon>
        <taxon>Pasteurellales</taxon>
        <taxon>Pasteurellaceae</taxon>
        <taxon>Seminibacterium</taxon>
    </lineage>
</organism>
<protein>
    <submittedName>
        <fullName evidence="1">Tetratricopeptide repeat protein</fullName>
    </submittedName>
</protein>
<dbReference type="RefSeq" id="WP_380819784.1">
    <property type="nucleotide sequence ID" value="NZ_JBHTJN010000009.1"/>
</dbReference>
<dbReference type="Gene3D" id="1.25.40.10">
    <property type="entry name" value="Tetratricopeptide repeat domain"/>
    <property type="match status" value="1"/>
</dbReference>
<dbReference type="Pfam" id="PF08238">
    <property type="entry name" value="Sel1"/>
    <property type="match status" value="1"/>
</dbReference>
<dbReference type="PANTHER" id="PTHR11102:SF160">
    <property type="entry name" value="ERAD-ASSOCIATED E3 UBIQUITIN-PROTEIN LIGASE COMPONENT HRD3"/>
    <property type="match status" value="1"/>
</dbReference>
<dbReference type="InterPro" id="IPR011990">
    <property type="entry name" value="TPR-like_helical_dom_sf"/>
</dbReference>
<name>A0ABW3I952_9PAST</name>
<dbReference type="InterPro" id="IPR006597">
    <property type="entry name" value="Sel1-like"/>
</dbReference>
<sequence length="72" mass="8363">MCFDENSADYQMIQLYQEVAEQGDAKAQRMLGLMYYNGKGVEQDYQQAFEWSQKSAEQGDAKVQGMLRMMIH</sequence>
<dbReference type="InterPro" id="IPR050767">
    <property type="entry name" value="Sel1_AlgK"/>
</dbReference>
<dbReference type="SUPFAM" id="SSF81901">
    <property type="entry name" value="HCP-like"/>
    <property type="match status" value="1"/>
</dbReference>
<accession>A0ABW3I952</accession>
<keyword evidence="2" id="KW-1185">Reference proteome</keyword>
<evidence type="ECO:0000313" key="2">
    <source>
        <dbReference type="Proteomes" id="UP001596996"/>
    </source>
</evidence>
<dbReference type="EMBL" id="JBHTJN010000009">
    <property type="protein sequence ID" value="MFD0966080.1"/>
    <property type="molecule type" value="Genomic_DNA"/>
</dbReference>
<comment type="caution">
    <text evidence="1">The sequence shown here is derived from an EMBL/GenBank/DDBJ whole genome shotgun (WGS) entry which is preliminary data.</text>
</comment>
<dbReference type="SMART" id="SM00671">
    <property type="entry name" value="SEL1"/>
    <property type="match status" value="1"/>
</dbReference>
<reference evidence="2" key="1">
    <citation type="journal article" date="2019" name="Int. J. Syst. Evol. Microbiol.">
        <title>The Global Catalogue of Microorganisms (GCM) 10K type strain sequencing project: providing services to taxonomists for standard genome sequencing and annotation.</title>
        <authorList>
            <consortium name="The Broad Institute Genomics Platform"/>
            <consortium name="The Broad Institute Genome Sequencing Center for Infectious Disease"/>
            <person name="Wu L."/>
            <person name="Ma J."/>
        </authorList>
    </citation>
    <scope>NUCLEOTIDE SEQUENCE [LARGE SCALE GENOMIC DNA]</scope>
    <source>
        <strain evidence="2">CCUG 61707</strain>
    </source>
</reference>
<proteinExistence type="predicted"/>
<evidence type="ECO:0000313" key="1">
    <source>
        <dbReference type="EMBL" id="MFD0966080.1"/>
    </source>
</evidence>
<dbReference type="Proteomes" id="UP001596996">
    <property type="component" value="Unassembled WGS sequence"/>
</dbReference>